<evidence type="ECO:0000256" key="1">
    <source>
        <dbReference type="ARBA" id="ARBA00004141"/>
    </source>
</evidence>
<dbReference type="AlphaFoldDB" id="A0A2U1K5B6"/>
<evidence type="ECO:0000256" key="6">
    <source>
        <dbReference type="SAM" id="Phobius"/>
    </source>
</evidence>
<feature type="transmembrane region" description="Helical" evidence="6">
    <location>
        <begin position="52"/>
        <end position="70"/>
    </location>
</feature>
<keyword evidence="4 6" id="KW-1133">Transmembrane helix</keyword>
<feature type="transmembrane region" description="Helical" evidence="6">
    <location>
        <begin position="12"/>
        <end position="32"/>
    </location>
</feature>
<evidence type="ECO:0000256" key="4">
    <source>
        <dbReference type="ARBA" id="ARBA00022989"/>
    </source>
</evidence>
<proteinExistence type="predicted"/>
<feature type="transmembrane region" description="Helical" evidence="6">
    <location>
        <begin position="362"/>
        <end position="383"/>
    </location>
</feature>
<dbReference type="GO" id="GO:0008360">
    <property type="term" value="P:regulation of cell shape"/>
    <property type="evidence" value="ECO:0007669"/>
    <property type="project" value="UniProtKB-KW"/>
</dbReference>
<evidence type="ECO:0000256" key="2">
    <source>
        <dbReference type="ARBA" id="ARBA00022692"/>
    </source>
</evidence>
<dbReference type="GO" id="GO:0051301">
    <property type="term" value="P:cell division"/>
    <property type="evidence" value="ECO:0007669"/>
    <property type="project" value="InterPro"/>
</dbReference>
<dbReference type="PANTHER" id="PTHR30474">
    <property type="entry name" value="CELL CYCLE PROTEIN"/>
    <property type="match status" value="1"/>
</dbReference>
<dbReference type="GO" id="GO:0032153">
    <property type="term" value="C:cell division site"/>
    <property type="evidence" value="ECO:0007669"/>
    <property type="project" value="TreeGrafter"/>
</dbReference>
<dbReference type="Pfam" id="PF01098">
    <property type="entry name" value="FTSW_RODA_SPOVE"/>
    <property type="match status" value="1"/>
</dbReference>
<dbReference type="GO" id="GO:0005886">
    <property type="term" value="C:plasma membrane"/>
    <property type="evidence" value="ECO:0007669"/>
    <property type="project" value="TreeGrafter"/>
</dbReference>
<feature type="transmembrane region" description="Helical" evidence="6">
    <location>
        <begin position="174"/>
        <end position="190"/>
    </location>
</feature>
<feature type="transmembrane region" description="Helical" evidence="6">
    <location>
        <begin position="324"/>
        <end position="342"/>
    </location>
</feature>
<dbReference type="OrthoDB" id="9768187at2"/>
<evidence type="ECO:0000256" key="5">
    <source>
        <dbReference type="ARBA" id="ARBA00023136"/>
    </source>
</evidence>
<keyword evidence="2 6" id="KW-0812">Transmembrane</keyword>
<dbReference type="RefSeq" id="WP_116553681.1">
    <property type="nucleotide sequence ID" value="NZ_QCZG01000006.1"/>
</dbReference>
<dbReference type="EMBL" id="QCZG01000006">
    <property type="protein sequence ID" value="PWA12690.1"/>
    <property type="molecule type" value="Genomic_DNA"/>
</dbReference>
<feature type="transmembrane region" description="Helical" evidence="6">
    <location>
        <begin position="77"/>
        <end position="94"/>
    </location>
</feature>
<keyword evidence="8" id="KW-1185">Reference proteome</keyword>
<protein>
    <submittedName>
        <fullName evidence="7">Rod shape-determining protein RodA</fullName>
    </submittedName>
</protein>
<feature type="transmembrane region" description="Helical" evidence="6">
    <location>
        <begin position="151"/>
        <end position="168"/>
    </location>
</feature>
<feature type="transmembrane region" description="Helical" evidence="6">
    <location>
        <begin position="286"/>
        <end position="312"/>
    </location>
</feature>
<dbReference type="GO" id="GO:0015648">
    <property type="term" value="F:lipid-linked peptidoglycan transporter activity"/>
    <property type="evidence" value="ECO:0007669"/>
    <property type="project" value="TreeGrafter"/>
</dbReference>
<evidence type="ECO:0000313" key="7">
    <source>
        <dbReference type="EMBL" id="PWA12690.1"/>
    </source>
</evidence>
<keyword evidence="5 6" id="KW-0472">Membrane</keyword>
<feature type="transmembrane region" description="Helical" evidence="6">
    <location>
        <begin position="122"/>
        <end position="139"/>
    </location>
</feature>
<dbReference type="PANTHER" id="PTHR30474:SF1">
    <property type="entry name" value="PEPTIDOGLYCAN GLYCOSYLTRANSFERASE MRDB"/>
    <property type="match status" value="1"/>
</dbReference>
<dbReference type="Proteomes" id="UP000245998">
    <property type="component" value="Unassembled WGS sequence"/>
</dbReference>
<sequence>MNKESRTPWQQIDYTILFLIFLLLCISIVAIHGAQPNLPVHLRDYNFVARQIIYYIIGLVAIGFAMVIDFDRFKQINWYLYGFGIFLLIALKFAPKSIAPIKNGAKSWFDIKYFGSIQPSEFMKIFLIITLSTIIAHHNEKYLKRGIREDFILVGKIAIVSFVPFALILTQPDLGTSLIILAIVCSLLLVSGIRWRILIGLFFAGILGVFLLIFTFLRFPDFFIKFILRGNEYQLDRIYGWLNPYENAEGIGYQLVKAMTAIGSGQLSGKGIGSNNVYLPESHTDFIFAIIGEQFGFIGTSIVISVFFMLIYRIIHTSLESNDPYGSYLCAGIIGMLTFQIFQNIGMNIGLLPITGIPLPFISFGGSSLLTSMLSLGVVLNVASRTKKYMFD</sequence>
<gene>
    <name evidence="7" type="ORF">DCC39_04435</name>
</gene>
<evidence type="ECO:0000313" key="8">
    <source>
        <dbReference type="Proteomes" id="UP000245998"/>
    </source>
</evidence>
<comment type="subcellular location">
    <subcellularLocation>
        <location evidence="1">Membrane</location>
        <topology evidence="1">Multi-pass membrane protein</topology>
    </subcellularLocation>
</comment>
<organism evidence="7 8">
    <name type="scientific">Pueribacillus theae</name>
    <dbReference type="NCBI Taxonomy" id="2171751"/>
    <lineage>
        <taxon>Bacteria</taxon>
        <taxon>Bacillati</taxon>
        <taxon>Bacillota</taxon>
        <taxon>Bacilli</taxon>
        <taxon>Bacillales</taxon>
        <taxon>Bacillaceae</taxon>
        <taxon>Pueribacillus</taxon>
    </lineage>
</organism>
<feature type="transmembrane region" description="Helical" evidence="6">
    <location>
        <begin position="197"/>
        <end position="219"/>
    </location>
</feature>
<accession>A0A2U1K5B6</accession>
<dbReference type="InterPro" id="IPR001182">
    <property type="entry name" value="FtsW/RodA"/>
</dbReference>
<name>A0A2U1K5B6_9BACI</name>
<keyword evidence="3" id="KW-0133">Cell shape</keyword>
<comment type="caution">
    <text evidence="7">The sequence shown here is derived from an EMBL/GenBank/DDBJ whole genome shotgun (WGS) entry which is preliminary data.</text>
</comment>
<evidence type="ECO:0000256" key="3">
    <source>
        <dbReference type="ARBA" id="ARBA00022960"/>
    </source>
</evidence>
<reference evidence="7 8" key="1">
    <citation type="submission" date="2018-04" db="EMBL/GenBank/DDBJ databases">
        <title>Camelliibacillus theae gen. nov., sp. nov., isolated from Pu'er tea.</title>
        <authorList>
            <person name="Niu L."/>
        </authorList>
    </citation>
    <scope>NUCLEOTIDE SEQUENCE [LARGE SCALE GENOMIC DNA]</scope>
    <source>
        <strain evidence="7 8">T8</strain>
    </source>
</reference>